<dbReference type="SMART" id="SM00358">
    <property type="entry name" value="DSRM"/>
    <property type="match status" value="1"/>
</dbReference>
<dbReference type="SUPFAM" id="SSF54768">
    <property type="entry name" value="dsRNA-binding domain-like"/>
    <property type="match status" value="1"/>
</dbReference>
<dbReference type="InterPro" id="IPR014720">
    <property type="entry name" value="dsRBD_dom"/>
</dbReference>
<organism evidence="6 7">
    <name type="scientific">Quillaja saponaria</name>
    <name type="common">Soap bark tree</name>
    <dbReference type="NCBI Taxonomy" id="32244"/>
    <lineage>
        <taxon>Eukaryota</taxon>
        <taxon>Viridiplantae</taxon>
        <taxon>Streptophyta</taxon>
        <taxon>Embryophyta</taxon>
        <taxon>Tracheophyta</taxon>
        <taxon>Spermatophyta</taxon>
        <taxon>Magnoliopsida</taxon>
        <taxon>eudicotyledons</taxon>
        <taxon>Gunneridae</taxon>
        <taxon>Pentapetalae</taxon>
        <taxon>rosids</taxon>
        <taxon>fabids</taxon>
        <taxon>Fabales</taxon>
        <taxon>Quillajaceae</taxon>
        <taxon>Quillaja</taxon>
    </lineage>
</organism>
<dbReference type="Gene3D" id="3.30.160.20">
    <property type="match status" value="1"/>
</dbReference>
<evidence type="ECO:0000256" key="2">
    <source>
        <dbReference type="ARBA" id="ARBA00022801"/>
    </source>
</evidence>
<dbReference type="GO" id="GO:0004386">
    <property type="term" value="F:helicase activity"/>
    <property type="evidence" value="ECO:0007669"/>
    <property type="project" value="UniProtKB-KW"/>
</dbReference>
<evidence type="ECO:0000259" key="5">
    <source>
        <dbReference type="SMART" id="SM00358"/>
    </source>
</evidence>
<reference evidence="6" key="1">
    <citation type="journal article" date="2023" name="Science">
        <title>Elucidation of the pathway for biosynthesis of saponin adjuvants from the soapbark tree.</title>
        <authorList>
            <person name="Reed J."/>
            <person name="Orme A."/>
            <person name="El-Demerdash A."/>
            <person name="Owen C."/>
            <person name="Martin L.B.B."/>
            <person name="Misra R.C."/>
            <person name="Kikuchi S."/>
            <person name="Rejzek M."/>
            <person name="Martin A.C."/>
            <person name="Harkess A."/>
            <person name="Leebens-Mack J."/>
            <person name="Louveau T."/>
            <person name="Stephenson M.J."/>
            <person name="Osbourn A."/>
        </authorList>
    </citation>
    <scope>NUCLEOTIDE SEQUENCE</scope>
    <source>
        <strain evidence="6">S10</strain>
    </source>
</reference>
<keyword evidence="3 6" id="KW-0347">Helicase</keyword>
<feature type="domain" description="DRBM" evidence="5">
    <location>
        <begin position="151"/>
        <end position="217"/>
    </location>
</feature>
<dbReference type="Pfam" id="PF26026">
    <property type="entry name" value="RNA_hel_CTD"/>
    <property type="match status" value="1"/>
</dbReference>
<evidence type="ECO:0000256" key="4">
    <source>
        <dbReference type="ARBA" id="ARBA00022884"/>
    </source>
</evidence>
<protein>
    <submittedName>
        <fullName evidence="6">ATP-dependent RNA helicase</fullName>
    </submittedName>
</protein>
<keyword evidence="4" id="KW-0694">RNA-binding</keyword>
<evidence type="ECO:0000313" key="7">
    <source>
        <dbReference type="Proteomes" id="UP001163823"/>
    </source>
</evidence>
<accession>A0AAD7Q5C8</accession>
<dbReference type="GO" id="GO:0003723">
    <property type="term" value="F:RNA binding"/>
    <property type="evidence" value="ECO:0007669"/>
    <property type="project" value="UniProtKB-KW"/>
</dbReference>
<keyword evidence="7" id="KW-1185">Reference proteome</keyword>
<comment type="caution">
    <text evidence="6">The sequence shown here is derived from an EMBL/GenBank/DDBJ whole genome shotgun (WGS) entry which is preliminary data.</text>
</comment>
<dbReference type="CDD" id="cd00048">
    <property type="entry name" value="DSRM_SF"/>
    <property type="match status" value="1"/>
</dbReference>
<proteinExistence type="predicted"/>
<dbReference type="Proteomes" id="UP001163823">
    <property type="component" value="Chromosome 3"/>
</dbReference>
<dbReference type="AlphaFoldDB" id="A0AAD7Q5C8"/>
<keyword evidence="3 6" id="KW-0067">ATP-binding</keyword>
<dbReference type="PANTHER" id="PTHR46031:SF26">
    <property type="entry name" value="DOUBLE-STRANDED RNA-BINDING PROTEIN 2"/>
    <property type="match status" value="1"/>
</dbReference>
<keyword evidence="1" id="KW-0677">Repeat</keyword>
<dbReference type="InterPro" id="IPR059023">
    <property type="entry name" value="RNA_hel_CTD"/>
</dbReference>
<keyword evidence="3 6" id="KW-0547">Nucleotide-binding</keyword>
<gene>
    <name evidence="6" type="ORF">O6P43_005137</name>
</gene>
<dbReference type="EMBL" id="JARAOO010000003">
    <property type="protein sequence ID" value="KAJ7975176.1"/>
    <property type="molecule type" value="Genomic_DNA"/>
</dbReference>
<keyword evidence="2" id="KW-0378">Hydrolase</keyword>
<evidence type="ECO:0000256" key="1">
    <source>
        <dbReference type="ARBA" id="ARBA00022737"/>
    </source>
</evidence>
<dbReference type="Pfam" id="PF00035">
    <property type="entry name" value="dsrm"/>
    <property type="match status" value="1"/>
</dbReference>
<name>A0AAD7Q5C8_QUISA</name>
<evidence type="ECO:0000256" key="3">
    <source>
        <dbReference type="ARBA" id="ARBA00022806"/>
    </source>
</evidence>
<evidence type="ECO:0000313" key="6">
    <source>
        <dbReference type="EMBL" id="KAJ7975176.1"/>
    </source>
</evidence>
<dbReference type="KEGG" id="qsa:O6P43_005137"/>
<dbReference type="PANTHER" id="PTHR46031">
    <property type="match status" value="1"/>
</dbReference>
<sequence length="251" mass="28428">MRNQTIGLRKLYVPPNYKRVGFVYLAASSRTVELDWKERMCLVMILIMNSGFLSSKWFLVVSSRRPALAETYLSLKRELEEVIQKKLLDPKLDIQYCSEILSAVRMLVSEDHCEGRFVFGWQVLAPLKKETNEMLVGKSPKKAAGVGGDNSKNLLQTFLARAGHEPPTYNTKVTKQLKNNQFCSTVIFNGFNFVGHPCSNKKLAEKDAAEAVLWLNGETHSSHEDIDHVSMLLRKSKTKNKRASFSGAKWS</sequence>